<dbReference type="EMBL" id="JAOL01000165">
    <property type="protein sequence ID" value="EUA87171.1"/>
    <property type="molecule type" value="Genomic_DNA"/>
</dbReference>
<reference evidence="1 2" key="1">
    <citation type="submission" date="2014-01" db="EMBL/GenBank/DDBJ databases">
        <authorList>
            <person name="Dobos K."/>
            <person name="Lenaerts A."/>
            <person name="Ordway D."/>
            <person name="DeGroote M.A."/>
            <person name="Parker T."/>
            <person name="Sizemore C."/>
            <person name="Tallon L.J."/>
            <person name="Sadzewicz L.K."/>
            <person name="Sengamalay N."/>
            <person name="Fraser C.M."/>
            <person name="Hine E."/>
            <person name="Shefchek K.A."/>
            <person name="Das S.P."/>
            <person name="Tettelin H."/>
        </authorList>
    </citation>
    <scope>NUCLEOTIDE SEQUENCE [LARGE SCALE GENOMIC DNA]</scope>
    <source>
        <strain evidence="1 2">Harvey</strain>
    </source>
</reference>
<gene>
    <name evidence="1" type="ORF">I551_6294</name>
</gene>
<dbReference type="GO" id="GO:0016874">
    <property type="term" value="F:ligase activity"/>
    <property type="evidence" value="ECO:0007669"/>
    <property type="project" value="UniProtKB-KW"/>
</dbReference>
<dbReference type="Proteomes" id="UP000020681">
    <property type="component" value="Unassembled WGS sequence"/>
</dbReference>
<evidence type="ECO:0000313" key="2">
    <source>
        <dbReference type="Proteomes" id="UP000020681"/>
    </source>
</evidence>
<protein>
    <submittedName>
        <fullName evidence="1">Fatty-acid-CoA ligase domain protein</fullName>
    </submittedName>
</protein>
<keyword evidence="2" id="KW-1185">Reference proteome</keyword>
<evidence type="ECO:0000313" key="1">
    <source>
        <dbReference type="EMBL" id="EUA87171.1"/>
    </source>
</evidence>
<sequence>MRPRRTSFAEAAQRTSRLASYLNKQGFGRTAHERHCSGGNAVRIGLR</sequence>
<keyword evidence="1" id="KW-0436">Ligase</keyword>
<organism evidence="1 2">
    <name type="scientific">Mycobacterium ulcerans str. Harvey</name>
    <dbReference type="NCBI Taxonomy" id="1299332"/>
    <lineage>
        <taxon>Bacteria</taxon>
        <taxon>Bacillati</taxon>
        <taxon>Actinomycetota</taxon>
        <taxon>Actinomycetes</taxon>
        <taxon>Mycobacteriales</taxon>
        <taxon>Mycobacteriaceae</taxon>
        <taxon>Mycobacterium</taxon>
        <taxon>Mycobacterium ulcerans group</taxon>
    </lineage>
</organism>
<comment type="caution">
    <text evidence="1">The sequence shown here is derived from an EMBL/GenBank/DDBJ whole genome shotgun (WGS) entry which is preliminary data.</text>
</comment>
<proteinExistence type="predicted"/>
<accession>A0ABN0QR07</accession>
<name>A0ABN0QR07_MYCUL</name>